<dbReference type="Pfam" id="PF15043">
    <property type="entry name" value="CNRIP1"/>
    <property type="match status" value="1"/>
</dbReference>
<evidence type="ECO:0000256" key="1">
    <source>
        <dbReference type="ARBA" id="ARBA00003884"/>
    </source>
</evidence>
<sequence>MVKLIKIYFSFFAENDNKHPIFKSDGSRFKSSDKTIKFKSDHNYTIFIKSLPILDFKFLNIDGTVIDLNLIKSTNLGEYTATWSTKDIPITKNKTRKDLIIILSSTEGDLNYTLQTKFYDKDDNHHSLLGTELKTIVWECFINDSNEITVYRENFT</sequence>
<organism evidence="5 6">
    <name type="scientific">Parastrongyloides trichosuri</name>
    <name type="common">Possum-specific nematode worm</name>
    <dbReference type="NCBI Taxonomy" id="131310"/>
    <lineage>
        <taxon>Eukaryota</taxon>
        <taxon>Metazoa</taxon>
        <taxon>Ecdysozoa</taxon>
        <taxon>Nematoda</taxon>
        <taxon>Chromadorea</taxon>
        <taxon>Rhabditida</taxon>
        <taxon>Tylenchina</taxon>
        <taxon>Panagrolaimomorpha</taxon>
        <taxon>Strongyloidoidea</taxon>
        <taxon>Strongyloididae</taxon>
        <taxon>Parastrongyloides</taxon>
    </lineage>
</organism>
<dbReference type="GO" id="GO:0031718">
    <property type="term" value="F:type 1 cannabinoid receptor binding"/>
    <property type="evidence" value="ECO:0007669"/>
    <property type="project" value="TreeGrafter"/>
</dbReference>
<dbReference type="InterPro" id="IPR029204">
    <property type="entry name" value="CNRIP1"/>
</dbReference>
<evidence type="ECO:0000256" key="2">
    <source>
        <dbReference type="ARBA" id="ARBA00007288"/>
    </source>
</evidence>
<dbReference type="AlphaFoldDB" id="A0A0N4ZBJ2"/>
<dbReference type="PANTHER" id="PTHR31952">
    <property type="entry name" value="CB1 CANNABINOID RECEPTOR-INTERACTING PROTEIN 1"/>
    <property type="match status" value="1"/>
</dbReference>
<evidence type="ECO:0000256" key="3">
    <source>
        <dbReference type="ARBA" id="ARBA00015651"/>
    </source>
</evidence>
<comment type="subunit">
    <text evidence="4">Interacts with the cannabinoid receptor CNR1 (via C-terminus). Does not interact with cannabinoid receptor CNR2.</text>
</comment>
<dbReference type="GO" id="GO:0005886">
    <property type="term" value="C:plasma membrane"/>
    <property type="evidence" value="ECO:0007669"/>
    <property type="project" value="TreeGrafter"/>
</dbReference>
<evidence type="ECO:0000313" key="6">
    <source>
        <dbReference type="WBParaSite" id="PTRK_0000490300.1"/>
    </source>
</evidence>
<accession>A0A0N4ZBJ2</accession>
<dbReference type="PANTHER" id="PTHR31952:SF1">
    <property type="entry name" value="CB1 CANNABINOID RECEPTOR-INTERACTING PROTEIN 1"/>
    <property type="match status" value="1"/>
</dbReference>
<protein>
    <recommendedName>
        <fullName evidence="3">CB1 cannabinoid receptor-interacting protein 1</fullName>
    </recommendedName>
</protein>
<dbReference type="Proteomes" id="UP000038045">
    <property type="component" value="Unplaced"/>
</dbReference>
<keyword evidence="5" id="KW-1185">Reference proteome</keyword>
<evidence type="ECO:0000313" key="5">
    <source>
        <dbReference type="Proteomes" id="UP000038045"/>
    </source>
</evidence>
<comment type="function">
    <text evidence="1">Suppresses cannabinoid receptor CNR1-mediated tonic inhibition of voltage-gated calcium channels.</text>
</comment>
<dbReference type="WBParaSite" id="PTRK_0000490300.1">
    <property type="protein sequence ID" value="PTRK_0000490300.1"/>
    <property type="gene ID" value="PTRK_0000490300"/>
</dbReference>
<evidence type="ECO:0000256" key="4">
    <source>
        <dbReference type="ARBA" id="ARBA00026030"/>
    </source>
</evidence>
<name>A0A0N4ZBJ2_PARTI</name>
<proteinExistence type="inferred from homology"/>
<comment type="similarity">
    <text evidence="2">Belongs to the CNRIP family.</text>
</comment>
<reference evidence="6" key="1">
    <citation type="submission" date="2017-02" db="UniProtKB">
        <authorList>
            <consortium name="WormBaseParasite"/>
        </authorList>
    </citation>
    <scope>IDENTIFICATION</scope>
</reference>